<dbReference type="SMART" id="SM00481">
    <property type="entry name" value="POLIIIAc"/>
    <property type="match status" value="1"/>
</dbReference>
<proteinExistence type="predicted"/>
<comment type="caution">
    <text evidence="2">The sequence shown here is derived from an EMBL/GenBank/DDBJ whole genome shotgun (WGS) entry which is preliminary data.</text>
</comment>
<feature type="domain" description="Polymerase/histidinol phosphatase N-terminal" evidence="1">
    <location>
        <begin position="4"/>
        <end position="69"/>
    </location>
</feature>
<organism evidence="2 3">
    <name type="scientific">Isachenkonia alkalipeptolytica</name>
    <dbReference type="NCBI Taxonomy" id="2565777"/>
    <lineage>
        <taxon>Bacteria</taxon>
        <taxon>Bacillati</taxon>
        <taxon>Bacillota</taxon>
        <taxon>Clostridia</taxon>
        <taxon>Eubacteriales</taxon>
        <taxon>Clostridiaceae</taxon>
        <taxon>Isachenkonia</taxon>
    </lineage>
</organism>
<protein>
    <submittedName>
        <fullName evidence="2">PHP domain-containing protein</fullName>
    </submittedName>
</protein>
<dbReference type="Proteomes" id="UP000449710">
    <property type="component" value="Unassembled WGS sequence"/>
</dbReference>
<dbReference type="InterPro" id="IPR016195">
    <property type="entry name" value="Pol/histidinol_Pase-like"/>
</dbReference>
<dbReference type="PANTHER" id="PTHR42924">
    <property type="entry name" value="EXONUCLEASE"/>
    <property type="match status" value="1"/>
</dbReference>
<dbReference type="InterPro" id="IPR004013">
    <property type="entry name" value="PHP_dom"/>
</dbReference>
<dbReference type="SUPFAM" id="SSF89550">
    <property type="entry name" value="PHP domain-like"/>
    <property type="match status" value="1"/>
</dbReference>
<dbReference type="RefSeq" id="WP_160721660.1">
    <property type="nucleotide sequence ID" value="NZ_SUMG01000011.1"/>
</dbReference>
<gene>
    <name evidence="2" type="ORF">ISALK_09495</name>
</gene>
<dbReference type="Pfam" id="PF02811">
    <property type="entry name" value="PHP"/>
    <property type="match status" value="1"/>
</dbReference>
<dbReference type="Gene3D" id="3.20.20.140">
    <property type="entry name" value="Metal-dependent hydrolases"/>
    <property type="match status" value="1"/>
</dbReference>
<sequence>MKLIDMHVHTNASDGALSPEEAIQRAIENGLSGMAITDHDTVMGALSVNQLNIPDHFTVIKGIEFSTMLNNKEIHILGYNLDLEDESLQNLLKRIQNFRGDRVHKILQKLERFNISLDFQEVQGIEPPDSIGRPHVAKALIRRGFVRDVSEAFDRYLAKGRLAYVERYKLETKEAIDLIKKLGGFSVLAHPGLLNEKDILSVLEKGIEGIEVYHPKHSQYAVKDLFDLATARNLIITGGSDFHDFSMTKGNDIGSHTIPIDSIAYD</sequence>
<dbReference type="AlphaFoldDB" id="A0AA43XM19"/>
<evidence type="ECO:0000259" key="1">
    <source>
        <dbReference type="SMART" id="SM00481"/>
    </source>
</evidence>
<keyword evidence="3" id="KW-1185">Reference proteome</keyword>
<name>A0AA43XM19_9CLOT</name>
<dbReference type="Gene3D" id="1.10.150.650">
    <property type="match status" value="1"/>
</dbReference>
<dbReference type="PANTHER" id="PTHR42924:SF3">
    <property type="entry name" value="POLYMERASE_HISTIDINOL PHOSPHATASE N-TERMINAL DOMAIN-CONTAINING PROTEIN"/>
    <property type="match status" value="1"/>
</dbReference>
<dbReference type="GO" id="GO:0004534">
    <property type="term" value="F:5'-3' RNA exonuclease activity"/>
    <property type="evidence" value="ECO:0007669"/>
    <property type="project" value="TreeGrafter"/>
</dbReference>
<dbReference type="InterPro" id="IPR052018">
    <property type="entry name" value="PHP_domain"/>
</dbReference>
<dbReference type="EMBL" id="SUMG01000011">
    <property type="protein sequence ID" value="NBG88734.1"/>
    <property type="molecule type" value="Genomic_DNA"/>
</dbReference>
<dbReference type="CDD" id="cd07438">
    <property type="entry name" value="PHP_HisPPase_AMP"/>
    <property type="match status" value="1"/>
</dbReference>
<evidence type="ECO:0000313" key="3">
    <source>
        <dbReference type="Proteomes" id="UP000449710"/>
    </source>
</evidence>
<accession>A0AA43XM19</accession>
<evidence type="ECO:0000313" key="2">
    <source>
        <dbReference type="EMBL" id="NBG88734.1"/>
    </source>
</evidence>
<dbReference type="GO" id="GO:0035312">
    <property type="term" value="F:5'-3' DNA exonuclease activity"/>
    <property type="evidence" value="ECO:0007669"/>
    <property type="project" value="TreeGrafter"/>
</dbReference>
<reference evidence="2 3" key="1">
    <citation type="submission" date="2019-04" db="EMBL/GenBank/DDBJ databases">
        <title>Isachenkonia alkalipeptolytica gen. nov. sp. nov. a new anaerobic, alkiliphilic organothrophic bacterium capable to reduce synthesized ferrihydrite isolated from a soda lake.</title>
        <authorList>
            <person name="Toshchakov S.V."/>
            <person name="Zavarzina D.G."/>
            <person name="Zhilina T.N."/>
            <person name="Kostrikina N.A."/>
            <person name="Kublanov I.V."/>
        </authorList>
    </citation>
    <scope>NUCLEOTIDE SEQUENCE [LARGE SCALE GENOMIC DNA]</scope>
    <source>
        <strain evidence="2 3">Z-1701</strain>
    </source>
</reference>
<dbReference type="InterPro" id="IPR003141">
    <property type="entry name" value="Pol/His_phosphatase_N"/>
</dbReference>